<comment type="caution">
    <text evidence="2">The sequence shown here is derived from an EMBL/GenBank/DDBJ whole genome shotgun (WGS) entry which is preliminary data.</text>
</comment>
<reference evidence="2 3" key="1">
    <citation type="journal article" date="2021" name="Hortic Res">
        <title>Chromosome-scale assembly of the Dendrobium chrysotoxum genome enhances the understanding of orchid evolution.</title>
        <authorList>
            <person name="Zhang Y."/>
            <person name="Zhang G.Q."/>
            <person name="Zhang D."/>
            <person name="Liu X.D."/>
            <person name="Xu X.Y."/>
            <person name="Sun W.H."/>
            <person name="Yu X."/>
            <person name="Zhu X."/>
            <person name="Wang Z.W."/>
            <person name="Zhao X."/>
            <person name="Zhong W.Y."/>
            <person name="Chen H."/>
            <person name="Yin W.L."/>
            <person name="Huang T."/>
            <person name="Niu S.C."/>
            <person name="Liu Z.J."/>
        </authorList>
    </citation>
    <scope>NUCLEOTIDE SEQUENCE [LARGE SCALE GENOMIC DNA]</scope>
    <source>
        <strain evidence="2">Lindl</strain>
    </source>
</reference>
<feature type="compositionally biased region" description="Pro residues" evidence="1">
    <location>
        <begin position="42"/>
        <end position="56"/>
    </location>
</feature>
<dbReference type="Proteomes" id="UP000775213">
    <property type="component" value="Unassembled WGS sequence"/>
</dbReference>
<organism evidence="2 3">
    <name type="scientific">Dendrobium chrysotoxum</name>
    <name type="common">Orchid</name>
    <dbReference type="NCBI Taxonomy" id="161865"/>
    <lineage>
        <taxon>Eukaryota</taxon>
        <taxon>Viridiplantae</taxon>
        <taxon>Streptophyta</taxon>
        <taxon>Embryophyta</taxon>
        <taxon>Tracheophyta</taxon>
        <taxon>Spermatophyta</taxon>
        <taxon>Magnoliopsida</taxon>
        <taxon>Liliopsida</taxon>
        <taxon>Asparagales</taxon>
        <taxon>Orchidaceae</taxon>
        <taxon>Epidendroideae</taxon>
        <taxon>Malaxideae</taxon>
        <taxon>Dendrobiinae</taxon>
        <taxon>Dendrobium</taxon>
    </lineage>
</organism>
<gene>
    <name evidence="2" type="ORF">IEQ34_006838</name>
</gene>
<feature type="compositionally biased region" description="Polar residues" evidence="1">
    <location>
        <begin position="11"/>
        <end position="33"/>
    </location>
</feature>
<proteinExistence type="predicted"/>
<protein>
    <submittedName>
        <fullName evidence="2">Uncharacterized protein</fullName>
    </submittedName>
</protein>
<sequence>MDAAKQDHLISVNNNSTFDPSHHQTCNLTQLPDLTSPSNNPVSPPVFPSQPTPTATPDPALESTEPLPSFQYPSLTAHGEVFMAMLKDGSSVSINQEVSENGDEDEGKDFRGYIGIEYYGCTVSIKILPVGVHLRQLQSVLDLPETEAKVAELLN</sequence>
<feature type="region of interest" description="Disordered" evidence="1">
    <location>
        <begin position="1"/>
        <end position="70"/>
    </location>
</feature>
<evidence type="ECO:0000313" key="3">
    <source>
        <dbReference type="Proteomes" id="UP000775213"/>
    </source>
</evidence>
<keyword evidence="3" id="KW-1185">Reference proteome</keyword>
<evidence type="ECO:0000256" key="1">
    <source>
        <dbReference type="SAM" id="MobiDB-lite"/>
    </source>
</evidence>
<dbReference type="AlphaFoldDB" id="A0AAV7H567"/>
<evidence type="ECO:0000313" key="2">
    <source>
        <dbReference type="EMBL" id="KAH0464052.1"/>
    </source>
</evidence>
<accession>A0AAV7H567</accession>
<dbReference type="EMBL" id="JAGFBR010000007">
    <property type="protein sequence ID" value="KAH0464052.1"/>
    <property type="molecule type" value="Genomic_DNA"/>
</dbReference>
<name>A0AAV7H567_DENCH</name>